<sequence>MEADGKVASNMLNIGRSRHFTSSQMHIYTVLQQGPRRESEAESAPDSPIVSLEYDTLESDGISRGRDRTRRQLRLLFIYPAVYACVWVFPSISDVIGYDEHHSHSQYWLLVASLVSLCAQGLADSIVFCFRERPWRHVRGGFWENLGVGFTNRLSFDSRNETGRNREEMFHDGSRARLRRKGEQVRERASRVSPSEMSSQVLASRNWWDVELDGDEDFKSRDTMSRGRRMARVSDAWRPEQRAD</sequence>
<evidence type="ECO:0000256" key="4">
    <source>
        <dbReference type="ARBA" id="ARBA00023136"/>
    </source>
</evidence>
<evidence type="ECO:0000313" key="8">
    <source>
        <dbReference type="EMBL" id="KAL1876450.1"/>
    </source>
</evidence>
<dbReference type="PANTHER" id="PTHR23112">
    <property type="entry name" value="G PROTEIN-COUPLED RECEPTOR 157-RELATED"/>
    <property type="match status" value="1"/>
</dbReference>
<feature type="domain" description="G protein-coupled receptor GPR1/2/3 C-terminal" evidence="7">
    <location>
        <begin position="66"/>
        <end position="137"/>
    </location>
</feature>
<feature type="transmembrane region" description="Helical" evidence="6">
    <location>
        <begin position="73"/>
        <end position="92"/>
    </location>
</feature>
<evidence type="ECO:0000256" key="1">
    <source>
        <dbReference type="ARBA" id="ARBA00004141"/>
    </source>
</evidence>
<evidence type="ECO:0000256" key="2">
    <source>
        <dbReference type="ARBA" id="ARBA00022692"/>
    </source>
</evidence>
<name>A0ABR3XL44_9PEZI</name>
<evidence type="ECO:0000256" key="3">
    <source>
        <dbReference type="ARBA" id="ARBA00022989"/>
    </source>
</evidence>
<keyword evidence="8" id="KW-0675">Receptor</keyword>
<dbReference type="EMBL" id="JAWRVE010000016">
    <property type="protein sequence ID" value="KAL1876450.1"/>
    <property type="molecule type" value="Genomic_DNA"/>
</dbReference>
<keyword evidence="4 6" id="KW-0472">Membrane</keyword>
<comment type="subcellular location">
    <subcellularLocation>
        <location evidence="1">Membrane</location>
        <topology evidence="1">Multi-pass membrane protein</topology>
    </subcellularLocation>
</comment>
<evidence type="ECO:0000313" key="9">
    <source>
        <dbReference type="Proteomes" id="UP001583177"/>
    </source>
</evidence>
<keyword evidence="9" id="KW-1185">Reference proteome</keyword>
<comment type="caution">
    <text evidence="8">The sequence shown here is derived from an EMBL/GenBank/DDBJ whole genome shotgun (WGS) entry which is preliminary data.</text>
</comment>
<dbReference type="Proteomes" id="UP001583177">
    <property type="component" value="Unassembled WGS sequence"/>
</dbReference>
<evidence type="ECO:0000256" key="6">
    <source>
        <dbReference type="SAM" id="Phobius"/>
    </source>
</evidence>
<dbReference type="PANTHER" id="PTHR23112:SF37">
    <property type="entry name" value="G PROTEIN-COUPLED RECEPTOR GPR1"/>
    <property type="match status" value="1"/>
</dbReference>
<gene>
    <name evidence="8" type="primary">GPR1</name>
    <name evidence="8" type="ORF">Daus18300_002694</name>
</gene>
<proteinExistence type="predicted"/>
<keyword evidence="2 6" id="KW-0812">Transmembrane</keyword>
<dbReference type="InterPro" id="IPR022596">
    <property type="entry name" value="GPR1/2/3_C"/>
</dbReference>
<reference evidence="8 9" key="1">
    <citation type="journal article" date="2024" name="IMA Fungus">
        <title>IMA Genome - F19 : A genome assembly and annotation guide to empower mycologists, including annotated draft genome sequences of Ceratocystis pirilliformis, Diaporthe australafricana, Fusarium ophioides, Paecilomyces lecythidis, and Sporothrix stenoceras.</title>
        <authorList>
            <person name="Aylward J."/>
            <person name="Wilson A.M."/>
            <person name="Visagie C.M."/>
            <person name="Spraker J."/>
            <person name="Barnes I."/>
            <person name="Buitendag C."/>
            <person name="Ceriani C."/>
            <person name="Del Mar Angel L."/>
            <person name="du Plessis D."/>
            <person name="Fuchs T."/>
            <person name="Gasser K."/>
            <person name="Kramer D."/>
            <person name="Li W."/>
            <person name="Munsamy K."/>
            <person name="Piso A."/>
            <person name="Price J.L."/>
            <person name="Sonnekus B."/>
            <person name="Thomas C."/>
            <person name="van der Nest A."/>
            <person name="van Dijk A."/>
            <person name="van Heerden A."/>
            <person name="van Vuuren N."/>
            <person name="Yilmaz N."/>
            <person name="Duong T.A."/>
            <person name="van der Merwe N.A."/>
            <person name="Wingfield M.J."/>
            <person name="Wingfield B.D."/>
        </authorList>
    </citation>
    <scope>NUCLEOTIDE SEQUENCE [LARGE SCALE GENOMIC DNA]</scope>
    <source>
        <strain evidence="8 9">CMW 18300</strain>
    </source>
</reference>
<accession>A0ABR3XL44</accession>
<evidence type="ECO:0000256" key="5">
    <source>
        <dbReference type="SAM" id="MobiDB-lite"/>
    </source>
</evidence>
<feature type="region of interest" description="Disordered" evidence="5">
    <location>
        <begin position="217"/>
        <end position="244"/>
    </location>
</feature>
<organism evidence="8 9">
    <name type="scientific">Diaporthe australafricana</name>
    <dbReference type="NCBI Taxonomy" id="127596"/>
    <lineage>
        <taxon>Eukaryota</taxon>
        <taxon>Fungi</taxon>
        <taxon>Dikarya</taxon>
        <taxon>Ascomycota</taxon>
        <taxon>Pezizomycotina</taxon>
        <taxon>Sordariomycetes</taxon>
        <taxon>Sordariomycetidae</taxon>
        <taxon>Diaporthales</taxon>
        <taxon>Diaporthaceae</taxon>
        <taxon>Diaporthe</taxon>
    </lineage>
</organism>
<feature type="transmembrane region" description="Helical" evidence="6">
    <location>
        <begin position="107"/>
        <end position="130"/>
    </location>
</feature>
<evidence type="ECO:0000259" key="7">
    <source>
        <dbReference type="Pfam" id="PF11970"/>
    </source>
</evidence>
<dbReference type="Pfam" id="PF11970">
    <property type="entry name" value="GPR_Gpa2_C"/>
    <property type="match status" value="1"/>
</dbReference>
<protein>
    <submittedName>
        <fullName evidence="8">G protein-coupled receptor gpr1</fullName>
    </submittedName>
</protein>
<keyword evidence="3 6" id="KW-1133">Transmembrane helix</keyword>
<feature type="compositionally biased region" description="Basic and acidic residues" evidence="5">
    <location>
        <begin position="235"/>
        <end position="244"/>
    </location>
</feature>